<dbReference type="RefSeq" id="WP_012164386.1">
    <property type="nucleotide sequence ID" value="NC_009925.1"/>
</dbReference>
<name>B0CAG6_ACAM1</name>
<evidence type="ECO:0000313" key="1">
    <source>
        <dbReference type="EMBL" id="ABW29032.1"/>
    </source>
</evidence>
<organism evidence="1 2">
    <name type="scientific">Acaryochloris marina (strain MBIC 11017)</name>
    <dbReference type="NCBI Taxonomy" id="329726"/>
    <lineage>
        <taxon>Bacteria</taxon>
        <taxon>Bacillati</taxon>
        <taxon>Cyanobacteriota</taxon>
        <taxon>Cyanophyceae</taxon>
        <taxon>Acaryochloridales</taxon>
        <taxon>Acaryochloridaceae</taxon>
        <taxon>Acaryochloris</taxon>
    </lineage>
</organism>
<protein>
    <submittedName>
        <fullName evidence="1">Uncharacterized protein</fullName>
    </submittedName>
</protein>
<dbReference type="InterPro" id="IPR045589">
    <property type="entry name" value="DUF6464"/>
</dbReference>
<dbReference type="eggNOG" id="ENOG502ZVSU">
    <property type="taxonomic scope" value="Bacteria"/>
</dbReference>
<dbReference type="Proteomes" id="UP000000268">
    <property type="component" value="Chromosome"/>
</dbReference>
<evidence type="ECO:0000313" key="2">
    <source>
        <dbReference type="Proteomes" id="UP000000268"/>
    </source>
</evidence>
<accession>B0CAG6</accession>
<dbReference type="Pfam" id="PF20065">
    <property type="entry name" value="DUF6464"/>
    <property type="match status" value="1"/>
</dbReference>
<dbReference type="AlphaFoldDB" id="B0CAG6"/>
<reference evidence="1 2" key="1">
    <citation type="journal article" date="2008" name="Proc. Natl. Acad. Sci. U.S.A.">
        <title>Niche adaptation and genome expansion in the chlorophyll d-producing cyanobacterium Acaryochloris marina.</title>
        <authorList>
            <person name="Swingley W.D."/>
            <person name="Chen M."/>
            <person name="Cheung P.C."/>
            <person name="Conrad A.L."/>
            <person name="Dejesa L.C."/>
            <person name="Hao J."/>
            <person name="Honchak B.M."/>
            <person name="Karbach L.E."/>
            <person name="Kurdoglu A."/>
            <person name="Lahiri S."/>
            <person name="Mastrian S.D."/>
            <person name="Miyashita H."/>
            <person name="Page L."/>
            <person name="Ramakrishna P."/>
            <person name="Satoh S."/>
            <person name="Sattley W.M."/>
            <person name="Shimada Y."/>
            <person name="Taylor H.L."/>
            <person name="Tomo T."/>
            <person name="Tsuchiya T."/>
            <person name="Wang Z.T."/>
            <person name="Raymond J."/>
            <person name="Mimuro M."/>
            <person name="Blankenship R.E."/>
            <person name="Touchman J.W."/>
        </authorList>
    </citation>
    <scope>NUCLEOTIDE SEQUENCE [LARGE SCALE GENOMIC DNA]</scope>
    <source>
        <strain evidence="2">MBIC 11017</strain>
    </source>
</reference>
<gene>
    <name evidence="1" type="ordered locus">AM1_4051</name>
</gene>
<sequence length="119" mass="13431">MKPHHILTEIHLYHPPQSLGHLYLADSPQPGAQLEVAGQQYTVLERRHRYQLQANHYQLHHHIALYVQPALGAINTMGSIGNENCEYNAHSALLRCAINPDGPCKDCVFFLPKTNISPF</sequence>
<dbReference type="STRING" id="329726.AM1_4051"/>
<dbReference type="EMBL" id="CP000828">
    <property type="protein sequence ID" value="ABW29032.1"/>
    <property type="molecule type" value="Genomic_DNA"/>
</dbReference>
<dbReference type="HOGENOM" id="CLU_162037_0_0_3"/>
<dbReference type="KEGG" id="amr:AM1_4051"/>
<dbReference type="OrthoDB" id="458077at2"/>
<proteinExistence type="predicted"/>
<keyword evidence="2" id="KW-1185">Reference proteome</keyword>